<dbReference type="EMBL" id="BAAARE010000046">
    <property type="protein sequence ID" value="GAA2503417.1"/>
    <property type="molecule type" value="Genomic_DNA"/>
</dbReference>
<name>A0ABP5ZS19_9MICO</name>
<comment type="caution">
    <text evidence="1">The sequence shown here is derived from an EMBL/GenBank/DDBJ whole genome shotgun (WGS) entry which is preliminary data.</text>
</comment>
<accession>A0ABP5ZS19</accession>
<proteinExistence type="predicted"/>
<organism evidence="1 2">
    <name type="scientific">Terrabacter carboxydivorans</name>
    <dbReference type="NCBI Taxonomy" id="619730"/>
    <lineage>
        <taxon>Bacteria</taxon>
        <taxon>Bacillati</taxon>
        <taxon>Actinomycetota</taxon>
        <taxon>Actinomycetes</taxon>
        <taxon>Micrococcales</taxon>
        <taxon>Intrasporangiaceae</taxon>
        <taxon>Terrabacter</taxon>
    </lineage>
</organism>
<gene>
    <name evidence="1" type="ORF">GCM10009858_46800</name>
</gene>
<sequence>MHAVSFDGAACGSPAARRLSSAIVWLPTGNTCKVCDVCFEVTVDRVPVPD</sequence>
<evidence type="ECO:0000313" key="1">
    <source>
        <dbReference type="EMBL" id="GAA2503417.1"/>
    </source>
</evidence>
<keyword evidence="2" id="KW-1185">Reference proteome</keyword>
<reference evidence="2" key="1">
    <citation type="journal article" date="2019" name="Int. J. Syst. Evol. Microbiol.">
        <title>The Global Catalogue of Microorganisms (GCM) 10K type strain sequencing project: providing services to taxonomists for standard genome sequencing and annotation.</title>
        <authorList>
            <consortium name="The Broad Institute Genomics Platform"/>
            <consortium name="The Broad Institute Genome Sequencing Center for Infectious Disease"/>
            <person name="Wu L."/>
            <person name="Ma J."/>
        </authorList>
    </citation>
    <scope>NUCLEOTIDE SEQUENCE [LARGE SCALE GENOMIC DNA]</scope>
    <source>
        <strain evidence="2">JCM 16259</strain>
    </source>
</reference>
<evidence type="ECO:0000313" key="2">
    <source>
        <dbReference type="Proteomes" id="UP001500730"/>
    </source>
</evidence>
<dbReference type="Proteomes" id="UP001500730">
    <property type="component" value="Unassembled WGS sequence"/>
</dbReference>
<protein>
    <submittedName>
        <fullName evidence="1">Uncharacterized protein</fullName>
    </submittedName>
</protein>